<proteinExistence type="inferred from homology"/>
<evidence type="ECO:0000256" key="5">
    <source>
        <dbReference type="ARBA" id="ARBA00022694"/>
    </source>
</evidence>
<evidence type="ECO:0000313" key="12">
    <source>
        <dbReference type="Proteomes" id="UP001150925"/>
    </source>
</evidence>
<dbReference type="SUPFAM" id="SSF53335">
    <property type="entry name" value="S-adenosyl-L-methionine-dependent methyltransferases"/>
    <property type="match status" value="1"/>
</dbReference>
<evidence type="ECO:0000256" key="6">
    <source>
        <dbReference type="ARBA" id="ARBA00022884"/>
    </source>
</evidence>
<evidence type="ECO:0000256" key="10">
    <source>
        <dbReference type="SAM" id="MobiDB-lite"/>
    </source>
</evidence>
<evidence type="ECO:0000313" key="11">
    <source>
        <dbReference type="EMBL" id="KAJ1970120.1"/>
    </source>
</evidence>
<comment type="catalytic activity">
    <reaction evidence="8 9">
        <text>guanosine(26) in tRNA + 2 S-adenosyl-L-methionine = N(2)-dimethylguanosine(26) in tRNA + 2 S-adenosyl-L-homocysteine + 2 H(+)</text>
        <dbReference type="Rhea" id="RHEA:43140"/>
        <dbReference type="Rhea" id="RHEA-COMP:10359"/>
        <dbReference type="Rhea" id="RHEA-COMP:10360"/>
        <dbReference type="ChEBI" id="CHEBI:15378"/>
        <dbReference type="ChEBI" id="CHEBI:57856"/>
        <dbReference type="ChEBI" id="CHEBI:59789"/>
        <dbReference type="ChEBI" id="CHEBI:74269"/>
        <dbReference type="ChEBI" id="CHEBI:74513"/>
        <dbReference type="EC" id="2.1.1.216"/>
    </reaction>
</comment>
<feature type="region of interest" description="Disordered" evidence="10">
    <location>
        <begin position="77"/>
        <end position="109"/>
    </location>
</feature>
<dbReference type="AlphaFoldDB" id="A0A9W8E9H9"/>
<dbReference type="FunFam" id="3.30.56.70:FF:000001">
    <property type="entry name" value="tRNA (guanine(26)-N(2))-dimethyltransferase"/>
    <property type="match status" value="1"/>
</dbReference>
<keyword evidence="1 9" id="KW-0820">tRNA-binding</keyword>
<dbReference type="Proteomes" id="UP001150925">
    <property type="component" value="Unassembled WGS sequence"/>
</dbReference>
<reference evidence="11" key="1">
    <citation type="submission" date="2022-07" db="EMBL/GenBank/DDBJ databases">
        <title>Phylogenomic reconstructions and comparative analyses of Kickxellomycotina fungi.</title>
        <authorList>
            <person name="Reynolds N.K."/>
            <person name="Stajich J.E."/>
            <person name="Barry K."/>
            <person name="Grigoriev I.V."/>
            <person name="Crous P."/>
            <person name="Smith M.E."/>
        </authorList>
    </citation>
    <scope>NUCLEOTIDE SEQUENCE</scope>
    <source>
        <strain evidence="11">RSA 1196</strain>
    </source>
</reference>
<dbReference type="GO" id="GO:0005634">
    <property type="term" value="C:nucleus"/>
    <property type="evidence" value="ECO:0007669"/>
    <property type="project" value="TreeGrafter"/>
</dbReference>
<evidence type="ECO:0000256" key="4">
    <source>
        <dbReference type="ARBA" id="ARBA00022691"/>
    </source>
</evidence>
<gene>
    <name evidence="11" type="primary">TRM1</name>
    <name evidence="11" type="ORF">IWQ62_000160</name>
</gene>
<dbReference type="EMBL" id="JANBPY010000005">
    <property type="protein sequence ID" value="KAJ1970120.1"/>
    <property type="molecule type" value="Genomic_DNA"/>
</dbReference>
<dbReference type="Gene3D" id="3.30.56.70">
    <property type="entry name" value="N2,N2-dimethylguanosine tRNA methyltransferase, C-terminal domain"/>
    <property type="match status" value="1"/>
</dbReference>
<evidence type="ECO:0000256" key="7">
    <source>
        <dbReference type="ARBA" id="ARBA00039099"/>
    </source>
</evidence>
<dbReference type="InterPro" id="IPR002905">
    <property type="entry name" value="Trm1"/>
</dbReference>
<dbReference type="PANTHER" id="PTHR10631:SF3">
    <property type="entry name" value="TRNA (GUANINE(26)-N(2))-DIMETHYLTRANSFERASE"/>
    <property type="match status" value="1"/>
</dbReference>
<dbReference type="GO" id="GO:0002940">
    <property type="term" value="P:tRNA N2-guanine methylation"/>
    <property type="evidence" value="ECO:0007669"/>
    <property type="project" value="TreeGrafter"/>
</dbReference>
<dbReference type="Gene3D" id="3.40.50.150">
    <property type="entry name" value="Vaccinia Virus protein VP39"/>
    <property type="match status" value="1"/>
</dbReference>
<dbReference type="Pfam" id="PF02005">
    <property type="entry name" value="TRM"/>
    <property type="match status" value="1"/>
</dbReference>
<feature type="region of interest" description="Disordered" evidence="10">
    <location>
        <begin position="525"/>
        <end position="546"/>
    </location>
</feature>
<comment type="similarity">
    <text evidence="9">Belongs to the class I-like SAM-binding methyltransferase superfamily. Trm1 family.</text>
</comment>
<dbReference type="InterPro" id="IPR042296">
    <property type="entry name" value="tRNA_met_Trm1_C"/>
</dbReference>
<sequence length="546" mass="60597">MANNPATSSTEDTTPDLVTFQDESFRPISEGQATILFPTTNEVFYNPVQQFNRDMSIAAIRTWSEIYLEEQRVRAERKAQRRQKSKKPNALTEESTTREGPTDQRPGFKAPVDFTILEALSATGLRSIRYAKEIPQVRSVVANDLEPDAVKSIRRNVEYNQLDENKVRPNLGDACAVMYAARGDTRQQFHVVDLDPYGTASPFLDAAVQAVTDGGLLCVTCTDLAVLAGSNYPEVCFAKYGGTPVKSGFCHEMALRLLLHAIQTSAARYKRYIVPMISCSIDFYIRVFVRVYTGPAQVKKSMANVGVVYTCPGCHSFHTNAFGRITSKNPSSDTATANVNDLRFHVHSGPTTNTQCPHCGQKQILGGPAWLSPIHDSAFVERMYQLVKATEGTKTFGTRARMLGMIKVISEELPLPFFYTLAALSGTIHCNSPPLLKICSALLNAGYQVSGSHTHPGSIKTNASSEVMWDIMRSWVKDNPVKLEKYGSESPAHKILGQPAQLDANFEMHPKANPESRKVHLVRYQENPEKNWGPKARHTRVPKRQA</sequence>
<keyword evidence="4 9" id="KW-0949">S-adenosyl-L-methionine</keyword>
<comment type="caution">
    <text evidence="11">The sequence shown here is derived from an EMBL/GenBank/DDBJ whole genome shotgun (WGS) entry which is preliminary data.</text>
</comment>
<dbReference type="PROSITE" id="PS51626">
    <property type="entry name" value="SAM_MT_TRM1"/>
    <property type="match status" value="1"/>
</dbReference>
<organism evidence="11 12">
    <name type="scientific">Dispira parvispora</name>
    <dbReference type="NCBI Taxonomy" id="1520584"/>
    <lineage>
        <taxon>Eukaryota</taxon>
        <taxon>Fungi</taxon>
        <taxon>Fungi incertae sedis</taxon>
        <taxon>Zoopagomycota</taxon>
        <taxon>Kickxellomycotina</taxon>
        <taxon>Dimargaritomycetes</taxon>
        <taxon>Dimargaritales</taxon>
        <taxon>Dimargaritaceae</taxon>
        <taxon>Dispira</taxon>
    </lineage>
</organism>
<accession>A0A9W8E9H9</accession>
<protein>
    <recommendedName>
        <fullName evidence="7 9">tRNA (guanine(26)-N(2))-dimethyltransferase</fullName>
        <ecNumber evidence="7 9">2.1.1.216</ecNumber>
    </recommendedName>
</protein>
<dbReference type="OrthoDB" id="6349953at2759"/>
<evidence type="ECO:0000256" key="3">
    <source>
        <dbReference type="ARBA" id="ARBA00022679"/>
    </source>
</evidence>
<keyword evidence="5 9" id="KW-0819">tRNA processing</keyword>
<evidence type="ECO:0000256" key="1">
    <source>
        <dbReference type="ARBA" id="ARBA00022555"/>
    </source>
</evidence>
<keyword evidence="6 9" id="KW-0694">RNA-binding</keyword>
<evidence type="ECO:0000256" key="2">
    <source>
        <dbReference type="ARBA" id="ARBA00022603"/>
    </source>
</evidence>
<dbReference type="GO" id="GO:0160104">
    <property type="term" value="F:tRNA (guanine(26)-N2)-dimethyltransferase activity"/>
    <property type="evidence" value="ECO:0007669"/>
    <property type="project" value="UniProtKB-UniRule"/>
</dbReference>
<keyword evidence="2 9" id="KW-0489">Methyltransferase</keyword>
<evidence type="ECO:0000256" key="8">
    <source>
        <dbReference type="ARBA" id="ARBA00051897"/>
    </source>
</evidence>
<dbReference type="EC" id="2.1.1.216" evidence="7 9"/>
<dbReference type="PANTHER" id="PTHR10631">
    <property type="entry name" value="N 2 ,N 2 -DIMETHYLGUANOSINE TRNA METHYLTRANSFERASE"/>
    <property type="match status" value="1"/>
</dbReference>
<dbReference type="GO" id="GO:0000049">
    <property type="term" value="F:tRNA binding"/>
    <property type="evidence" value="ECO:0007669"/>
    <property type="project" value="UniProtKB-UniRule"/>
</dbReference>
<name>A0A9W8E9H9_9FUNG</name>
<dbReference type="NCBIfam" id="TIGR00308">
    <property type="entry name" value="TRM1"/>
    <property type="match status" value="1"/>
</dbReference>
<keyword evidence="3 9" id="KW-0808">Transferase</keyword>
<dbReference type="InterPro" id="IPR029063">
    <property type="entry name" value="SAM-dependent_MTases_sf"/>
</dbReference>
<evidence type="ECO:0000256" key="9">
    <source>
        <dbReference type="PROSITE-ProRule" id="PRU00958"/>
    </source>
</evidence>
<keyword evidence="12" id="KW-1185">Reference proteome</keyword>
<feature type="compositionally biased region" description="Basic residues" evidence="10">
    <location>
        <begin position="535"/>
        <end position="546"/>
    </location>
</feature>